<dbReference type="EMBL" id="IACK01078932">
    <property type="protein sequence ID" value="LAA79910.1"/>
    <property type="molecule type" value="Transcribed_RNA"/>
</dbReference>
<dbReference type="InterPro" id="IPR018979">
    <property type="entry name" value="FERM_N"/>
</dbReference>
<dbReference type="Gene3D" id="3.10.20.90">
    <property type="entry name" value="Phosphatidylinositol 3-kinase Catalytic Subunit, Chain A, domain 1"/>
    <property type="match status" value="1"/>
</dbReference>
<name>A0A2D4I6U0_MICLE</name>
<dbReference type="AlphaFoldDB" id="A0A2D4I6U0"/>
<evidence type="ECO:0000259" key="1">
    <source>
        <dbReference type="PROSITE" id="PS50057"/>
    </source>
</evidence>
<reference evidence="2" key="1">
    <citation type="submission" date="2017-07" db="EMBL/GenBank/DDBJ databases">
        <authorList>
            <person name="Mikheyev A."/>
            <person name="Grau M."/>
        </authorList>
    </citation>
    <scope>NUCLEOTIDE SEQUENCE</scope>
    <source>
        <tissue evidence="2">Venom_gland</tissue>
    </source>
</reference>
<dbReference type="Pfam" id="PF09379">
    <property type="entry name" value="FERM_N"/>
    <property type="match status" value="1"/>
</dbReference>
<dbReference type="GO" id="GO:0035332">
    <property type="term" value="P:positive regulation of hippo signaling"/>
    <property type="evidence" value="ECO:0007669"/>
    <property type="project" value="TreeGrafter"/>
</dbReference>
<sequence>MSKQLLSKKMPLDFRNVCVLLPDRDQLSLTVGVKATGQELFDQVCDVLKIKDPHFFGISVVKNNEYVFIDLEQKLCKYFVKEWKKEGSRGTEKFVPPLVAFFRVQYYVENGRVIRYY</sequence>
<dbReference type="SUPFAM" id="SSF54236">
    <property type="entry name" value="Ubiquitin-like"/>
    <property type="match status" value="1"/>
</dbReference>
<reference evidence="2" key="2">
    <citation type="submission" date="2017-11" db="EMBL/GenBank/DDBJ databases">
        <title>Coralsnake Venomics: Analyses of Venom Gland Transcriptomes and Proteomes of Six Brazilian Taxa.</title>
        <authorList>
            <person name="Aird S.D."/>
            <person name="Jorge da Silva N."/>
            <person name="Qiu L."/>
            <person name="Villar-Briones A."/>
            <person name="Aparecida-Saddi V."/>
            <person name="Campos-Telles M.P."/>
            <person name="Grau M."/>
            <person name="Mikheyev A.S."/>
        </authorList>
    </citation>
    <scope>NUCLEOTIDE SEQUENCE</scope>
    <source>
        <tissue evidence="2">Venom_gland</tissue>
    </source>
</reference>
<organism evidence="2">
    <name type="scientific">Micrurus lemniscatus lemniscatus</name>
    <dbReference type="NCBI Taxonomy" id="129467"/>
    <lineage>
        <taxon>Eukaryota</taxon>
        <taxon>Metazoa</taxon>
        <taxon>Chordata</taxon>
        <taxon>Craniata</taxon>
        <taxon>Vertebrata</taxon>
        <taxon>Euteleostomi</taxon>
        <taxon>Lepidosauria</taxon>
        <taxon>Squamata</taxon>
        <taxon>Bifurcata</taxon>
        <taxon>Unidentata</taxon>
        <taxon>Episquamata</taxon>
        <taxon>Toxicofera</taxon>
        <taxon>Serpentes</taxon>
        <taxon>Colubroidea</taxon>
        <taxon>Elapidae</taxon>
        <taxon>Elapinae</taxon>
        <taxon>Micrurus</taxon>
    </lineage>
</organism>
<dbReference type="InterPro" id="IPR029071">
    <property type="entry name" value="Ubiquitin-like_domsf"/>
</dbReference>
<dbReference type="GO" id="GO:0098592">
    <property type="term" value="C:cytoplasmic side of apical plasma membrane"/>
    <property type="evidence" value="ECO:0007669"/>
    <property type="project" value="TreeGrafter"/>
</dbReference>
<dbReference type="InterPro" id="IPR000299">
    <property type="entry name" value="FERM_domain"/>
</dbReference>
<dbReference type="PROSITE" id="PS50057">
    <property type="entry name" value="FERM_3"/>
    <property type="match status" value="1"/>
</dbReference>
<dbReference type="PANTHER" id="PTHR13429:SF7">
    <property type="entry name" value="FERM DOMAIN-CONTAINING PROTEIN 1"/>
    <property type="match status" value="1"/>
</dbReference>
<evidence type="ECO:0000313" key="2">
    <source>
        <dbReference type="EMBL" id="LAA79910.1"/>
    </source>
</evidence>
<accession>A0A2D4I6U0</accession>
<protein>
    <recommendedName>
        <fullName evidence="1">FERM domain-containing protein</fullName>
    </recommendedName>
</protein>
<dbReference type="PANTHER" id="PTHR13429">
    <property type="entry name" value="FERM DOMAIN (PROTEIN4.1-EZRIN-RADIXIN-MOESIN) FAMILY"/>
    <property type="match status" value="1"/>
</dbReference>
<feature type="domain" description="FERM" evidence="1">
    <location>
        <begin position="15"/>
        <end position="117"/>
    </location>
</feature>
<dbReference type="InterPro" id="IPR047145">
    <property type="entry name" value="FRMD6-like"/>
</dbReference>
<proteinExistence type="predicted"/>